<comment type="caution">
    <text evidence="2">The sequence shown here is derived from an EMBL/GenBank/DDBJ whole genome shotgun (WGS) entry which is preliminary data.</text>
</comment>
<evidence type="ECO:0000313" key="3">
    <source>
        <dbReference type="Proteomes" id="UP001203423"/>
    </source>
</evidence>
<sequence length="109" mass="12241">MNWNELGEVFQRWSQLCGVAVLAAAVQMYISRKKFTFTHYFMSVLMAIFAAYLADSFCTYLTLADSLKTGIIGVSAYCAPHMMDGLDNFGKYIAKHPAKLISMFFKGKS</sequence>
<keyword evidence="1" id="KW-0812">Transmembrane</keyword>
<evidence type="ECO:0000313" key="2">
    <source>
        <dbReference type="EMBL" id="MCL1123314.1"/>
    </source>
</evidence>
<dbReference type="InterPro" id="IPR032126">
    <property type="entry name" value="LydA_holin"/>
</dbReference>
<dbReference type="RefSeq" id="WP_248938597.1">
    <property type="nucleotide sequence ID" value="NZ_JAKIKS010000004.1"/>
</dbReference>
<evidence type="ECO:0000256" key="1">
    <source>
        <dbReference type="SAM" id="Phobius"/>
    </source>
</evidence>
<organism evidence="2 3">
    <name type="scientific">Shewanella surugensis</name>
    <dbReference type="NCBI Taxonomy" id="212020"/>
    <lineage>
        <taxon>Bacteria</taxon>
        <taxon>Pseudomonadati</taxon>
        <taxon>Pseudomonadota</taxon>
        <taxon>Gammaproteobacteria</taxon>
        <taxon>Alteromonadales</taxon>
        <taxon>Shewanellaceae</taxon>
        <taxon>Shewanella</taxon>
    </lineage>
</organism>
<feature type="transmembrane region" description="Helical" evidence="1">
    <location>
        <begin position="12"/>
        <end position="30"/>
    </location>
</feature>
<keyword evidence="3" id="KW-1185">Reference proteome</keyword>
<dbReference type="Proteomes" id="UP001203423">
    <property type="component" value="Unassembled WGS sequence"/>
</dbReference>
<dbReference type="EMBL" id="JAKIKS010000004">
    <property type="protein sequence ID" value="MCL1123314.1"/>
    <property type="molecule type" value="Genomic_DNA"/>
</dbReference>
<protein>
    <submittedName>
        <fullName evidence="2">Phage holin family protein</fullName>
    </submittedName>
</protein>
<proteinExistence type="predicted"/>
<keyword evidence="1" id="KW-0472">Membrane</keyword>
<accession>A0ABT0L6K0</accession>
<gene>
    <name evidence="2" type="ORF">L2764_02155</name>
</gene>
<feature type="transmembrane region" description="Helical" evidence="1">
    <location>
        <begin position="37"/>
        <end position="54"/>
    </location>
</feature>
<dbReference type="Pfam" id="PF16083">
    <property type="entry name" value="Phage_holin_3_3"/>
    <property type="match status" value="1"/>
</dbReference>
<reference evidence="2 3" key="1">
    <citation type="submission" date="2022-01" db="EMBL/GenBank/DDBJ databases">
        <title>Whole genome-based taxonomy of the Shewanellaceae.</title>
        <authorList>
            <person name="Martin-Rodriguez A.J."/>
        </authorList>
    </citation>
    <scope>NUCLEOTIDE SEQUENCE [LARGE SCALE GENOMIC DNA]</scope>
    <source>
        <strain evidence="2 3">DSM 17177</strain>
    </source>
</reference>
<name>A0ABT0L6K0_9GAMM</name>
<keyword evidence="1" id="KW-1133">Transmembrane helix</keyword>